<evidence type="ECO:0000256" key="1">
    <source>
        <dbReference type="SAM" id="MobiDB-lite"/>
    </source>
</evidence>
<name>C3YH28_BRAFL</name>
<feature type="compositionally biased region" description="Basic and acidic residues" evidence="1">
    <location>
        <begin position="26"/>
        <end position="38"/>
    </location>
</feature>
<dbReference type="PANTHER" id="PTHR14680">
    <property type="entry name" value="SI:DKEY-126G1.9-RELATED"/>
    <property type="match status" value="1"/>
</dbReference>
<feature type="region of interest" description="Disordered" evidence="1">
    <location>
        <begin position="1"/>
        <end position="197"/>
    </location>
</feature>
<feature type="compositionally biased region" description="Basic residues" evidence="1">
    <location>
        <begin position="1"/>
        <end position="25"/>
    </location>
</feature>
<dbReference type="PANTHER" id="PTHR14680:SF1">
    <property type="entry name" value="REQUIRED FOR DRUG-INDUCED DEATH PROTEIN 1"/>
    <property type="match status" value="1"/>
</dbReference>
<feature type="compositionally biased region" description="Polar residues" evidence="1">
    <location>
        <begin position="145"/>
        <end position="166"/>
    </location>
</feature>
<reference evidence="2" key="1">
    <citation type="journal article" date="2008" name="Nature">
        <title>The amphioxus genome and the evolution of the chordate karyotype.</title>
        <authorList>
            <consortium name="US DOE Joint Genome Institute (JGI-PGF)"/>
            <person name="Putnam N.H."/>
            <person name="Butts T."/>
            <person name="Ferrier D.E.K."/>
            <person name="Furlong R.F."/>
            <person name="Hellsten U."/>
            <person name="Kawashima T."/>
            <person name="Robinson-Rechavi M."/>
            <person name="Shoguchi E."/>
            <person name="Terry A."/>
            <person name="Yu J.-K."/>
            <person name="Benito-Gutierrez E.L."/>
            <person name="Dubchak I."/>
            <person name="Garcia-Fernandez J."/>
            <person name="Gibson-Brown J.J."/>
            <person name="Grigoriev I.V."/>
            <person name="Horton A.C."/>
            <person name="de Jong P.J."/>
            <person name="Jurka J."/>
            <person name="Kapitonov V.V."/>
            <person name="Kohara Y."/>
            <person name="Kuroki Y."/>
            <person name="Lindquist E."/>
            <person name="Lucas S."/>
            <person name="Osoegawa K."/>
            <person name="Pennacchio L.A."/>
            <person name="Salamov A.A."/>
            <person name="Satou Y."/>
            <person name="Sauka-Spengler T."/>
            <person name="Schmutz J."/>
            <person name="Shin-I T."/>
            <person name="Toyoda A."/>
            <person name="Bronner-Fraser M."/>
            <person name="Fujiyama A."/>
            <person name="Holland L.Z."/>
            <person name="Holland P.W.H."/>
            <person name="Satoh N."/>
            <person name="Rokhsar D.S."/>
        </authorList>
    </citation>
    <scope>NUCLEOTIDE SEQUENCE [LARGE SCALE GENOMIC DNA]</scope>
    <source>
        <strain evidence="2">S238N-H82</strain>
        <tissue evidence="2">Testes</tissue>
    </source>
</reference>
<evidence type="ECO:0000313" key="2">
    <source>
        <dbReference type="EMBL" id="EEN60499.1"/>
    </source>
</evidence>
<organism>
    <name type="scientific">Branchiostoma floridae</name>
    <name type="common">Florida lancelet</name>
    <name type="synonym">Amphioxus</name>
    <dbReference type="NCBI Taxonomy" id="7739"/>
    <lineage>
        <taxon>Eukaryota</taxon>
        <taxon>Metazoa</taxon>
        <taxon>Chordata</taxon>
        <taxon>Cephalochordata</taxon>
        <taxon>Leptocardii</taxon>
        <taxon>Amphioxiformes</taxon>
        <taxon>Branchiostomatidae</taxon>
        <taxon>Branchiostoma</taxon>
    </lineage>
</organism>
<feature type="compositionally biased region" description="Basic and acidic residues" evidence="1">
    <location>
        <begin position="175"/>
        <end position="189"/>
    </location>
</feature>
<feature type="compositionally biased region" description="Basic and acidic residues" evidence="1">
    <location>
        <begin position="103"/>
        <end position="127"/>
    </location>
</feature>
<dbReference type="AlphaFoldDB" id="C3YH28"/>
<feature type="compositionally biased region" description="Polar residues" evidence="1">
    <location>
        <begin position="54"/>
        <end position="68"/>
    </location>
</feature>
<protein>
    <submittedName>
        <fullName evidence="2">Uncharacterized protein</fullName>
    </submittedName>
</protein>
<proteinExistence type="predicted"/>
<accession>C3YH28</accession>
<gene>
    <name evidence="2" type="ORF">BRAFLDRAFT_79211</name>
</gene>
<dbReference type="InterPro" id="IPR031667">
    <property type="entry name" value="RDD1"/>
</dbReference>
<dbReference type="Pfam" id="PF15828">
    <property type="entry name" value="RDD1"/>
    <property type="match status" value="1"/>
</dbReference>
<sequence>MATRQGKKVKVRVKNLFSRRRKKSPRPKDQVRLLKESEEQITIIGDDEGHNEEPNLTLNVKARQTTKSQKPKRRSVKLDVGDLLYGGQVDRETESSSSGHTGTDSRRGEGARPEEEQDLDLRLVTKEDGEDSPWNSAETNEKVPVSTQLYLDSGEGENTQSGNNPKNCAYSDEADLTRTGKDKKREEKSKKKRKKKVTFSPTSTKYIQLEASQEALDVCVVEEQKMKKKKSRKKKIKKRIRKAARLSWRYLLAGFRNMTLVTPFYVTTDTMQSVYSPQYDTSLVTPMYMTSYTGEGGYTQRYPCHGNSYWRKPQ</sequence>
<dbReference type="EMBL" id="GG666512">
    <property type="protein sequence ID" value="EEN60499.1"/>
    <property type="molecule type" value="Genomic_DNA"/>
</dbReference>
<dbReference type="InParanoid" id="C3YH28"/>